<name>F2CZJ6_HORVV</name>
<proteinExistence type="evidence at transcript level"/>
<evidence type="ECO:0000313" key="2">
    <source>
        <dbReference type="EMBL" id="BAJ88267.1"/>
    </source>
</evidence>
<protein>
    <submittedName>
        <fullName evidence="2">Predicted protein</fullName>
    </submittedName>
</protein>
<sequence length="31" mass="3288">MATVKTATDSEQSDPTAGTNWYTRDTLAVVG</sequence>
<dbReference type="EMBL" id="AK357052">
    <property type="protein sequence ID" value="BAJ88267.1"/>
    <property type="molecule type" value="mRNA"/>
</dbReference>
<evidence type="ECO:0000256" key="1">
    <source>
        <dbReference type="SAM" id="MobiDB-lite"/>
    </source>
</evidence>
<organism evidence="2">
    <name type="scientific">Hordeum vulgare subsp. vulgare</name>
    <name type="common">Domesticated barley</name>
    <dbReference type="NCBI Taxonomy" id="112509"/>
    <lineage>
        <taxon>Eukaryota</taxon>
        <taxon>Viridiplantae</taxon>
        <taxon>Streptophyta</taxon>
        <taxon>Embryophyta</taxon>
        <taxon>Tracheophyta</taxon>
        <taxon>Spermatophyta</taxon>
        <taxon>Magnoliopsida</taxon>
        <taxon>Liliopsida</taxon>
        <taxon>Poales</taxon>
        <taxon>Poaceae</taxon>
        <taxon>BOP clade</taxon>
        <taxon>Pooideae</taxon>
        <taxon>Triticodae</taxon>
        <taxon>Triticeae</taxon>
        <taxon>Hordeinae</taxon>
        <taxon>Hordeum</taxon>
    </lineage>
</organism>
<feature type="compositionally biased region" description="Polar residues" evidence="1">
    <location>
        <begin position="1"/>
        <end position="23"/>
    </location>
</feature>
<dbReference type="AlphaFoldDB" id="F2CZJ6"/>
<reference evidence="2" key="1">
    <citation type="journal article" date="2011" name="Plant Physiol.">
        <title>Comprehensive sequence analysis of 24,783 barley full-length cDNAs derived from 12 clone libraries.</title>
        <authorList>
            <person name="Matsumoto T."/>
            <person name="Tanaka T."/>
            <person name="Sakai H."/>
            <person name="Amano N."/>
            <person name="Kanamori H."/>
            <person name="Kurita K."/>
            <person name="Kikuta A."/>
            <person name="Kamiya K."/>
            <person name="Yamamoto M."/>
            <person name="Ikawa H."/>
            <person name="Fujii N."/>
            <person name="Hori K."/>
            <person name="Itoh T."/>
            <person name="Sato K."/>
        </authorList>
    </citation>
    <scope>NUCLEOTIDE SEQUENCE</scope>
    <source>
        <tissue evidence="2">Shoot</tissue>
    </source>
</reference>
<accession>F2CZJ6</accession>
<feature type="region of interest" description="Disordered" evidence="1">
    <location>
        <begin position="1"/>
        <end position="31"/>
    </location>
</feature>